<comment type="caution">
    <text evidence="1">The sequence shown here is derived from an EMBL/GenBank/DDBJ whole genome shotgun (WGS) entry which is preliminary data.</text>
</comment>
<protein>
    <submittedName>
        <fullName evidence="1">Uncharacterized protein</fullName>
    </submittedName>
</protein>
<dbReference type="Proteomes" id="UP000703269">
    <property type="component" value="Unassembled WGS sequence"/>
</dbReference>
<proteinExistence type="predicted"/>
<evidence type="ECO:0000313" key="2">
    <source>
        <dbReference type="Proteomes" id="UP000703269"/>
    </source>
</evidence>
<name>A0A9P3GAU3_9APHY</name>
<dbReference type="AlphaFoldDB" id="A0A9P3GAU3"/>
<organism evidence="1 2">
    <name type="scientific">Phanerochaete sordida</name>
    <dbReference type="NCBI Taxonomy" id="48140"/>
    <lineage>
        <taxon>Eukaryota</taxon>
        <taxon>Fungi</taxon>
        <taxon>Dikarya</taxon>
        <taxon>Basidiomycota</taxon>
        <taxon>Agaricomycotina</taxon>
        <taxon>Agaricomycetes</taxon>
        <taxon>Polyporales</taxon>
        <taxon>Phanerochaetaceae</taxon>
        <taxon>Phanerochaete</taxon>
    </lineage>
</organism>
<keyword evidence="2" id="KW-1185">Reference proteome</keyword>
<dbReference type="EMBL" id="BPQB01000021">
    <property type="protein sequence ID" value="GJE91476.1"/>
    <property type="molecule type" value="Genomic_DNA"/>
</dbReference>
<accession>A0A9P3GAU3</accession>
<reference evidence="1 2" key="1">
    <citation type="submission" date="2021-08" db="EMBL/GenBank/DDBJ databases">
        <title>Draft Genome Sequence of Phanerochaete sordida strain YK-624.</title>
        <authorList>
            <person name="Mori T."/>
            <person name="Dohra H."/>
            <person name="Suzuki T."/>
            <person name="Kawagishi H."/>
            <person name="Hirai H."/>
        </authorList>
    </citation>
    <scope>NUCLEOTIDE SEQUENCE [LARGE SCALE GENOMIC DNA]</scope>
    <source>
        <strain evidence="1 2">YK-624</strain>
    </source>
</reference>
<evidence type="ECO:0000313" key="1">
    <source>
        <dbReference type="EMBL" id="GJE91476.1"/>
    </source>
</evidence>
<gene>
    <name evidence="1" type="ORF">PsYK624_076260</name>
</gene>
<sequence>MLDSWMAYLVRRGSLGPNLLRTVSINDGCGMATMAAKTERKAWSAEGMSVVALLPVFRGPAFCPQLWQLSAQNDSFPAALWPMLPQTKNAWTGLSFDLTCPLSHCPKTSRRIRPQSPSDIATKNFPGRLADAHPFDPSVAFPFVVHEELYCRVLDVSKQAIDPTQRNRVRWRILNATALSMAVHRTD</sequence>